<sequence length="115" mass="12767">MKNIYIVRDLYQSLKLNKTIIILQMSLKVTMITEATMATFAAIWHSGVMAINMVFQATMVSVAFVAFLTNMNLLARLCRVPPRSEVEGGGVRPPNILLGGVQKYTKASPSFFVLQ</sequence>
<feature type="transmembrane region" description="Helical" evidence="1">
    <location>
        <begin position="21"/>
        <end position="44"/>
    </location>
</feature>
<keyword evidence="3" id="KW-1185">Reference proteome</keyword>
<evidence type="ECO:0000313" key="3">
    <source>
        <dbReference type="Proteomes" id="UP001152798"/>
    </source>
</evidence>
<protein>
    <submittedName>
        <fullName evidence="2">Uncharacterized protein</fullName>
    </submittedName>
</protein>
<dbReference type="EMBL" id="OV725079">
    <property type="protein sequence ID" value="CAH1397452.1"/>
    <property type="molecule type" value="Genomic_DNA"/>
</dbReference>
<evidence type="ECO:0000256" key="1">
    <source>
        <dbReference type="SAM" id="Phobius"/>
    </source>
</evidence>
<proteinExistence type="predicted"/>
<organism evidence="2 3">
    <name type="scientific">Nezara viridula</name>
    <name type="common">Southern green stink bug</name>
    <name type="synonym">Cimex viridulus</name>
    <dbReference type="NCBI Taxonomy" id="85310"/>
    <lineage>
        <taxon>Eukaryota</taxon>
        <taxon>Metazoa</taxon>
        <taxon>Ecdysozoa</taxon>
        <taxon>Arthropoda</taxon>
        <taxon>Hexapoda</taxon>
        <taxon>Insecta</taxon>
        <taxon>Pterygota</taxon>
        <taxon>Neoptera</taxon>
        <taxon>Paraneoptera</taxon>
        <taxon>Hemiptera</taxon>
        <taxon>Heteroptera</taxon>
        <taxon>Panheteroptera</taxon>
        <taxon>Pentatomomorpha</taxon>
        <taxon>Pentatomoidea</taxon>
        <taxon>Pentatomidae</taxon>
        <taxon>Pentatominae</taxon>
        <taxon>Nezara</taxon>
    </lineage>
</organism>
<evidence type="ECO:0000313" key="2">
    <source>
        <dbReference type="EMBL" id="CAH1397452.1"/>
    </source>
</evidence>
<accession>A0A9P0MP15</accession>
<keyword evidence="1" id="KW-1133">Transmembrane helix</keyword>
<reference evidence="2" key="1">
    <citation type="submission" date="2022-01" db="EMBL/GenBank/DDBJ databases">
        <authorList>
            <person name="King R."/>
        </authorList>
    </citation>
    <scope>NUCLEOTIDE SEQUENCE</scope>
</reference>
<keyword evidence="1" id="KW-0812">Transmembrane</keyword>
<dbReference type="Proteomes" id="UP001152798">
    <property type="component" value="Chromosome 3"/>
</dbReference>
<dbReference type="AlphaFoldDB" id="A0A9P0MP15"/>
<feature type="transmembrane region" description="Helical" evidence="1">
    <location>
        <begin position="50"/>
        <end position="69"/>
    </location>
</feature>
<gene>
    <name evidence="2" type="ORF">NEZAVI_LOCUS7274</name>
</gene>
<keyword evidence="1" id="KW-0472">Membrane</keyword>
<name>A0A9P0MP15_NEZVI</name>